<dbReference type="EMBL" id="QGKX02000004">
    <property type="protein sequence ID" value="KAF3600142.1"/>
    <property type="molecule type" value="Genomic_DNA"/>
</dbReference>
<protein>
    <recommendedName>
        <fullName evidence="1">DUF4283 domain-containing protein</fullName>
    </recommendedName>
</protein>
<comment type="caution">
    <text evidence="2">The sequence shown here is derived from an EMBL/GenBank/DDBJ whole genome shotgun (WGS) entry which is preliminary data.</text>
</comment>
<dbReference type="Proteomes" id="UP000712600">
    <property type="component" value="Unassembled WGS sequence"/>
</dbReference>
<dbReference type="AlphaFoldDB" id="A0A8S9SE62"/>
<evidence type="ECO:0000313" key="3">
    <source>
        <dbReference type="Proteomes" id="UP000712600"/>
    </source>
</evidence>
<reference evidence="2" key="1">
    <citation type="submission" date="2019-12" db="EMBL/GenBank/DDBJ databases">
        <title>Genome sequencing and annotation of Brassica cretica.</title>
        <authorList>
            <person name="Studholme D.J."/>
            <person name="Sarris P."/>
        </authorList>
    </citation>
    <scope>NUCLEOTIDE SEQUENCE</scope>
    <source>
        <strain evidence="2">PFS-109/04</strain>
        <tissue evidence="2">Leaf</tissue>
    </source>
</reference>
<organism evidence="2 3">
    <name type="scientific">Brassica cretica</name>
    <name type="common">Mustard</name>
    <dbReference type="NCBI Taxonomy" id="69181"/>
    <lineage>
        <taxon>Eukaryota</taxon>
        <taxon>Viridiplantae</taxon>
        <taxon>Streptophyta</taxon>
        <taxon>Embryophyta</taxon>
        <taxon>Tracheophyta</taxon>
        <taxon>Spermatophyta</taxon>
        <taxon>Magnoliopsida</taxon>
        <taxon>eudicotyledons</taxon>
        <taxon>Gunneridae</taxon>
        <taxon>Pentapetalae</taxon>
        <taxon>rosids</taxon>
        <taxon>malvids</taxon>
        <taxon>Brassicales</taxon>
        <taxon>Brassicaceae</taxon>
        <taxon>Brassiceae</taxon>
        <taxon>Brassica</taxon>
    </lineage>
</organism>
<feature type="domain" description="DUF4283" evidence="1">
    <location>
        <begin position="25"/>
        <end position="82"/>
    </location>
</feature>
<evidence type="ECO:0000313" key="2">
    <source>
        <dbReference type="EMBL" id="KAF3600142.1"/>
    </source>
</evidence>
<gene>
    <name evidence="2" type="ORF">F2Q69_00036677</name>
</gene>
<evidence type="ECO:0000259" key="1">
    <source>
        <dbReference type="Pfam" id="PF14111"/>
    </source>
</evidence>
<accession>A0A8S9SE62</accession>
<name>A0A8S9SE62_BRACR</name>
<dbReference type="Pfam" id="PF14111">
    <property type="entry name" value="DUF4283"/>
    <property type="match status" value="1"/>
</dbReference>
<proteinExistence type="predicted"/>
<sequence length="203" mass="23763">MVVSTQMPNKSMKGLNQDHQNPTGIKVTFHKLWQLVGKVEAHVNDDGCVQFYFDTEHHLLLVQEKQPCTYRCWIVVLDRWRNRGYPTFLKHIPFCIRIYNLPNPYHCHGIVRSIGSKLGQVDEISIIEPTTTKEAEVWRQYELMDIGTNPYMSVQERNAAIEEYITIRESGESLGIAGLMHNHQRNWARKHNNKDKMKLSQFK</sequence>
<dbReference type="InterPro" id="IPR025558">
    <property type="entry name" value="DUF4283"/>
</dbReference>